<evidence type="ECO:0000256" key="1">
    <source>
        <dbReference type="SAM" id="Phobius"/>
    </source>
</evidence>
<dbReference type="OrthoDB" id="273452at2759"/>
<keyword evidence="1" id="KW-1133">Transmembrane helix</keyword>
<keyword evidence="3" id="KW-1185">Reference proteome</keyword>
<feature type="transmembrane region" description="Helical" evidence="1">
    <location>
        <begin position="103"/>
        <end position="124"/>
    </location>
</feature>
<accession>A5DUG9</accession>
<keyword evidence="1" id="KW-0812">Transmembrane</keyword>
<dbReference type="KEGG" id="lel:PVL30_000968"/>
<keyword evidence="1" id="KW-0472">Membrane</keyword>
<dbReference type="VEuPathDB" id="FungiDB:LELG_01005"/>
<sequence>MTDPNSKFYQALKNFKYRALYANVVNDKRCSWFTAAISSVDPVNSMYNKSAENIECEYIKGYEPNIIDSAKPFHYVQRKSNTQTPYENSKFSWLWKTLNWIKLIAYITALSPIWALSFIIPSIVQKIKSTFRLREFNNNKDNKLSHLYEYSEETSSLLTDFSNKMEDEQDTVVEDMYGAMSYRTSHSSKFPEIKLDPNQSYAVEKLNTLTWRKIPILLRNTMMTHAAAVVRHPDPTFDEGQVVIKHFVNEVFQLN</sequence>
<dbReference type="Proteomes" id="UP000001996">
    <property type="component" value="Unassembled WGS sequence"/>
</dbReference>
<protein>
    <submittedName>
        <fullName evidence="2">Uncharacterized protein</fullName>
    </submittedName>
</protein>
<dbReference type="GeneID" id="5235221"/>
<dbReference type="HOGENOM" id="CLU_027968_1_1_1"/>
<dbReference type="OMA" id="NIECEYI"/>
<dbReference type="eggNOG" id="KOG4372">
    <property type="taxonomic scope" value="Eukaryota"/>
</dbReference>
<name>A5DUG9_LODEL</name>
<dbReference type="InParanoid" id="A5DUG9"/>
<dbReference type="EMBL" id="CH981524">
    <property type="protein sequence ID" value="EDK42827.1"/>
    <property type="molecule type" value="Genomic_DNA"/>
</dbReference>
<gene>
    <name evidence="2" type="ORF">LELG_01005</name>
</gene>
<proteinExistence type="predicted"/>
<evidence type="ECO:0000313" key="3">
    <source>
        <dbReference type="Proteomes" id="UP000001996"/>
    </source>
</evidence>
<reference evidence="2 3" key="1">
    <citation type="journal article" date="2009" name="Nature">
        <title>Evolution of pathogenicity and sexual reproduction in eight Candida genomes.</title>
        <authorList>
            <person name="Butler G."/>
            <person name="Rasmussen M.D."/>
            <person name="Lin M.F."/>
            <person name="Santos M.A."/>
            <person name="Sakthikumar S."/>
            <person name="Munro C.A."/>
            <person name="Rheinbay E."/>
            <person name="Grabherr M."/>
            <person name="Forche A."/>
            <person name="Reedy J.L."/>
            <person name="Agrafioti I."/>
            <person name="Arnaud M.B."/>
            <person name="Bates S."/>
            <person name="Brown A.J."/>
            <person name="Brunke S."/>
            <person name="Costanzo M.C."/>
            <person name="Fitzpatrick D.A."/>
            <person name="de Groot P.W."/>
            <person name="Harris D."/>
            <person name="Hoyer L.L."/>
            <person name="Hube B."/>
            <person name="Klis F.M."/>
            <person name="Kodira C."/>
            <person name="Lennard N."/>
            <person name="Logue M.E."/>
            <person name="Martin R."/>
            <person name="Neiman A.M."/>
            <person name="Nikolaou E."/>
            <person name="Quail M.A."/>
            <person name="Quinn J."/>
            <person name="Santos M.C."/>
            <person name="Schmitzberger F.F."/>
            <person name="Sherlock G."/>
            <person name="Shah P."/>
            <person name="Silverstein K.A."/>
            <person name="Skrzypek M.S."/>
            <person name="Soll D."/>
            <person name="Staggs R."/>
            <person name="Stansfield I."/>
            <person name="Stumpf M.P."/>
            <person name="Sudbery P.E."/>
            <person name="Srikantha T."/>
            <person name="Zeng Q."/>
            <person name="Berman J."/>
            <person name="Berriman M."/>
            <person name="Heitman J."/>
            <person name="Gow N.A."/>
            <person name="Lorenz M.C."/>
            <person name="Birren B.W."/>
            <person name="Kellis M."/>
            <person name="Cuomo C.A."/>
        </authorList>
    </citation>
    <scope>NUCLEOTIDE SEQUENCE [LARGE SCALE GENOMIC DNA]</scope>
    <source>
        <strain evidence="3">ATCC 11503 / BCRC 21390 / CBS 2605 / JCM 1781 / NBRC 1676 / NRRL YB-4239</strain>
    </source>
</reference>
<dbReference type="AlphaFoldDB" id="A5DUG9"/>
<organism evidence="2 3">
    <name type="scientific">Lodderomyces elongisporus (strain ATCC 11503 / CBS 2605 / JCM 1781 / NBRC 1676 / NRRL YB-4239)</name>
    <name type="common">Yeast</name>
    <name type="synonym">Saccharomyces elongisporus</name>
    <dbReference type="NCBI Taxonomy" id="379508"/>
    <lineage>
        <taxon>Eukaryota</taxon>
        <taxon>Fungi</taxon>
        <taxon>Dikarya</taxon>
        <taxon>Ascomycota</taxon>
        <taxon>Saccharomycotina</taxon>
        <taxon>Pichiomycetes</taxon>
        <taxon>Debaryomycetaceae</taxon>
        <taxon>Candida/Lodderomyces clade</taxon>
        <taxon>Lodderomyces</taxon>
    </lineage>
</organism>
<evidence type="ECO:0000313" key="2">
    <source>
        <dbReference type="EMBL" id="EDK42827.1"/>
    </source>
</evidence>